<dbReference type="InterPro" id="IPR003033">
    <property type="entry name" value="SCP2_sterol-bd_dom"/>
</dbReference>
<keyword evidence="6" id="KW-1185">Reference proteome</keyword>
<dbReference type="EMBL" id="OUNR01000001">
    <property type="protein sequence ID" value="SPP63682.1"/>
    <property type="molecule type" value="Genomic_DNA"/>
</dbReference>
<evidence type="ECO:0000313" key="6">
    <source>
        <dbReference type="Proteomes" id="UP000248168"/>
    </source>
</evidence>
<dbReference type="PANTHER" id="PTHR42808:SF3">
    <property type="entry name" value="HYDROXYSTEROID DEHYDROGENASE-LIKE PROTEIN 2"/>
    <property type="match status" value="1"/>
</dbReference>
<sequence length="126" mass="13269">MAPIAVTSIILSIHFMKPTTIGEFFQLLPASLDRDAAEDVTVVYQFDLSGAQGGQYSVQVKDGACTVQPGAHADPQVTISMAGEDCLKLLNGKLNVPASVMTGRLRVSGDMGLAMQLKSLFPTLGS</sequence>
<gene>
    <name evidence="5" type="ORF">NITLEN_10768</name>
</gene>
<evidence type="ECO:0000256" key="1">
    <source>
        <dbReference type="ARBA" id="ARBA00006484"/>
    </source>
</evidence>
<dbReference type="InterPro" id="IPR051935">
    <property type="entry name" value="HSDL2"/>
</dbReference>
<proteinExistence type="inferred from homology"/>
<keyword evidence="3" id="KW-0560">Oxidoreductase</keyword>
<dbReference type="Gene3D" id="3.30.1050.10">
    <property type="entry name" value="SCP2 sterol-binding domain"/>
    <property type="match status" value="1"/>
</dbReference>
<dbReference type="PANTHER" id="PTHR42808">
    <property type="entry name" value="HYDROXYSTEROID DEHYDROGENASE-LIKE PROTEIN 2"/>
    <property type="match status" value="1"/>
</dbReference>
<dbReference type="InterPro" id="IPR036527">
    <property type="entry name" value="SCP2_sterol-bd_dom_sf"/>
</dbReference>
<keyword evidence="2" id="KW-0521">NADP</keyword>
<evidence type="ECO:0000256" key="3">
    <source>
        <dbReference type="ARBA" id="ARBA00023002"/>
    </source>
</evidence>
<dbReference type="GO" id="GO:0016491">
    <property type="term" value="F:oxidoreductase activity"/>
    <property type="evidence" value="ECO:0007669"/>
    <property type="project" value="UniProtKB-KW"/>
</dbReference>
<evidence type="ECO:0000259" key="4">
    <source>
        <dbReference type="Pfam" id="PF02036"/>
    </source>
</evidence>
<feature type="domain" description="SCP2" evidence="4">
    <location>
        <begin position="31"/>
        <end position="121"/>
    </location>
</feature>
<comment type="similarity">
    <text evidence="1">Belongs to the short-chain dehydrogenases/reductases (SDR) family.</text>
</comment>
<dbReference type="Proteomes" id="UP000248168">
    <property type="component" value="Unassembled WGS sequence"/>
</dbReference>
<evidence type="ECO:0000256" key="2">
    <source>
        <dbReference type="ARBA" id="ARBA00022857"/>
    </source>
</evidence>
<dbReference type="AlphaFoldDB" id="A0A330L455"/>
<dbReference type="InParanoid" id="A0A330L455"/>
<reference evidence="6" key="1">
    <citation type="submission" date="2018-04" db="EMBL/GenBank/DDBJ databases">
        <authorList>
            <person name="Lucker S."/>
            <person name="Sakoula D."/>
        </authorList>
    </citation>
    <scope>NUCLEOTIDE SEQUENCE [LARGE SCALE GENOMIC DNA]</scope>
</reference>
<accession>A0A330L455</accession>
<dbReference type="Pfam" id="PF02036">
    <property type="entry name" value="SCP2"/>
    <property type="match status" value="1"/>
</dbReference>
<organism evidence="5 6">
    <name type="scientific">Nitrospira lenta</name>
    <dbReference type="NCBI Taxonomy" id="1436998"/>
    <lineage>
        <taxon>Bacteria</taxon>
        <taxon>Pseudomonadati</taxon>
        <taxon>Nitrospirota</taxon>
        <taxon>Nitrospiria</taxon>
        <taxon>Nitrospirales</taxon>
        <taxon>Nitrospiraceae</taxon>
        <taxon>Nitrospira</taxon>
    </lineage>
</organism>
<dbReference type="SUPFAM" id="SSF55718">
    <property type="entry name" value="SCP-like"/>
    <property type="match status" value="1"/>
</dbReference>
<protein>
    <recommendedName>
        <fullName evidence="4">SCP2 domain-containing protein</fullName>
    </recommendedName>
</protein>
<evidence type="ECO:0000313" key="5">
    <source>
        <dbReference type="EMBL" id="SPP63682.1"/>
    </source>
</evidence>
<name>A0A330L455_9BACT</name>